<organism evidence="3 4">
    <name type="scientific">Trypanosoma brucei equiperdum</name>
    <dbReference type="NCBI Taxonomy" id="630700"/>
    <lineage>
        <taxon>Eukaryota</taxon>
        <taxon>Discoba</taxon>
        <taxon>Euglenozoa</taxon>
        <taxon>Kinetoplastea</taxon>
        <taxon>Metakinetoplastina</taxon>
        <taxon>Trypanosomatida</taxon>
        <taxon>Trypanosomatidae</taxon>
        <taxon>Trypanosoma</taxon>
    </lineage>
</organism>
<keyword evidence="2" id="KW-0812">Transmembrane</keyword>
<dbReference type="EMBL" id="QSBY01000004">
    <property type="protein sequence ID" value="RHW73100.1"/>
    <property type="molecule type" value="Genomic_DNA"/>
</dbReference>
<protein>
    <submittedName>
        <fullName evidence="3">Uncharacterized protein</fullName>
    </submittedName>
</protein>
<keyword evidence="2" id="KW-0472">Membrane</keyword>
<proteinExistence type="predicted"/>
<evidence type="ECO:0000313" key="4">
    <source>
        <dbReference type="Proteomes" id="UP000266743"/>
    </source>
</evidence>
<dbReference type="Proteomes" id="UP000266743">
    <property type="component" value="Chromosome 4"/>
</dbReference>
<sequence length="154" mass="17001">MSETNFTLLLVFTFVFLFLIIRVLLMFRPRRLLQDGEQQEGNDGLSPHQPLHPAPPWNEGNYINIPVAQPTTVVPPPPEAIILPGIPIARHHEMTTAAQLQQEEPPRSEIPNNPLEQATSHADVVYGHSAYIPRTTGVSLAASESKGGEVEKTL</sequence>
<accession>A0A3L6LF78</accession>
<feature type="region of interest" description="Disordered" evidence="1">
    <location>
        <begin position="37"/>
        <end position="57"/>
    </location>
</feature>
<name>A0A3L6LF78_9TRYP</name>
<gene>
    <name evidence="3" type="ORF">DPX39_040078900</name>
</gene>
<feature type="transmembrane region" description="Helical" evidence="2">
    <location>
        <begin position="6"/>
        <end position="25"/>
    </location>
</feature>
<evidence type="ECO:0000256" key="2">
    <source>
        <dbReference type="SAM" id="Phobius"/>
    </source>
</evidence>
<evidence type="ECO:0000256" key="1">
    <source>
        <dbReference type="SAM" id="MobiDB-lite"/>
    </source>
</evidence>
<evidence type="ECO:0000313" key="3">
    <source>
        <dbReference type="EMBL" id="RHW73100.1"/>
    </source>
</evidence>
<comment type="caution">
    <text evidence="3">The sequence shown here is derived from an EMBL/GenBank/DDBJ whole genome shotgun (WGS) entry which is preliminary data.</text>
</comment>
<dbReference type="AlphaFoldDB" id="A0A3L6LF78"/>
<reference evidence="3 4" key="1">
    <citation type="submission" date="2018-09" db="EMBL/GenBank/DDBJ databases">
        <title>whole genome sequence of T. equiperdum IVM-t1 strain.</title>
        <authorList>
            <person name="Suganuma K."/>
        </authorList>
    </citation>
    <scope>NUCLEOTIDE SEQUENCE [LARGE SCALE GENOMIC DNA]</scope>
    <source>
        <strain evidence="3 4">IVM-t1</strain>
    </source>
</reference>
<keyword evidence="2" id="KW-1133">Transmembrane helix</keyword>